<dbReference type="EC" id="2.7.7.-" evidence="5"/>
<dbReference type="InterPro" id="IPR025758">
    <property type="entry name" value="Fic/DOC_N"/>
</dbReference>
<keyword evidence="6" id="KW-1185">Reference proteome</keyword>
<dbReference type="AlphaFoldDB" id="A0A5C5ZB36"/>
<dbReference type="Pfam" id="PF02661">
    <property type="entry name" value="Fic"/>
    <property type="match status" value="1"/>
</dbReference>
<dbReference type="GO" id="GO:0016779">
    <property type="term" value="F:nucleotidyltransferase activity"/>
    <property type="evidence" value="ECO:0007669"/>
    <property type="project" value="UniProtKB-KW"/>
</dbReference>
<feature type="binding site" evidence="3">
    <location>
        <begin position="238"/>
        <end position="239"/>
    </location>
    <ligand>
        <name>ATP</name>
        <dbReference type="ChEBI" id="CHEBI:30616"/>
    </ligand>
</feature>
<dbReference type="Pfam" id="PF13784">
    <property type="entry name" value="Fic_N"/>
    <property type="match status" value="1"/>
</dbReference>
<dbReference type="SUPFAM" id="SSF140931">
    <property type="entry name" value="Fic-like"/>
    <property type="match status" value="1"/>
</dbReference>
<evidence type="ECO:0000259" key="4">
    <source>
        <dbReference type="PROSITE" id="PS51459"/>
    </source>
</evidence>
<feature type="binding site" evidence="1">
    <location>
        <position position="62"/>
    </location>
    <ligand>
        <name>ATP</name>
        <dbReference type="ChEBI" id="CHEBI:30616"/>
    </ligand>
</feature>
<dbReference type="EMBL" id="SJPJ01000001">
    <property type="protein sequence ID" value="TWT84358.1"/>
    <property type="molecule type" value="Genomic_DNA"/>
</dbReference>
<evidence type="ECO:0000313" key="5">
    <source>
        <dbReference type="EMBL" id="TWT84358.1"/>
    </source>
</evidence>
<accession>A0A5C5ZB36</accession>
<evidence type="ECO:0000256" key="3">
    <source>
        <dbReference type="PIRSR" id="PIRSR640198-2"/>
    </source>
</evidence>
<name>A0A5C5ZB36_9BACT</name>
<dbReference type="OrthoDB" id="9813719at2"/>
<evidence type="ECO:0000256" key="1">
    <source>
        <dbReference type="PIRSR" id="PIRSR038925-1"/>
    </source>
</evidence>
<dbReference type="InterPro" id="IPR036597">
    <property type="entry name" value="Fido-like_dom_sf"/>
</dbReference>
<feature type="binding site" evidence="3">
    <location>
        <begin position="200"/>
        <end position="207"/>
    </location>
    <ligand>
        <name>ATP</name>
        <dbReference type="ChEBI" id="CHEBI:30616"/>
    </ligand>
</feature>
<protein>
    <submittedName>
        <fullName evidence="5">Adenosine monophosphate-protein transferase SoFic</fullName>
        <ecNumber evidence="5">2.7.7.-</ecNumber>
    </submittedName>
</protein>
<keyword evidence="5" id="KW-0548">Nucleotidyltransferase</keyword>
<sequence>MKPYVPDSLPLDCLDVGRLIRRVGTANAAIARYDGLLQSVVNPAVVLSPLTQREAVLSSRIEGTQATVDEVLEYEAGIEFDPEKTHDIKEVVNYRKTLTLASESLADRAITLSLIKQMHAILMDSVRGAEKSPGQFRIEQNWIGSGDSTIDTAKFVPPDPLQLPNHLEAFERYISGEDIDTLIQCAVVHAQFEILHPFKDGNGRIGRLLIPLFLFQKRTLASPMFYLSEYLEENRERYYQRLRAIGSEGGWTAWVEFFLQAIEHQALANTERVKGILSLYNEMKTRVSEITHSQHSPAILDAIFDRPIFQTADFIERSQIPKPTAATVLKKLKDAGILTAVREASGSRPAVLAFGKLVNQAEGRKVL</sequence>
<dbReference type="PANTHER" id="PTHR13504">
    <property type="entry name" value="FIDO DOMAIN-CONTAINING PROTEIN DDB_G0283145"/>
    <property type="match status" value="1"/>
</dbReference>
<dbReference type="InterPro" id="IPR003812">
    <property type="entry name" value="Fido"/>
</dbReference>
<keyword evidence="5" id="KW-0808">Transferase</keyword>
<dbReference type="PROSITE" id="PS51459">
    <property type="entry name" value="FIDO"/>
    <property type="match status" value="1"/>
</dbReference>
<comment type="caution">
    <text evidence="5">The sequence shown here is derived from an EMBL/GenBank/DDBJ whole genome shotgun (WGS) entry which is preliminary data.</text>
</comment>
<keyword evidence="1" id="KW-0067">ATP-binding</keyword>
<dbReference type="InterPro" id="IPR040198">
    <property type="entry name" value="Fido_containing"/>
</dbReference>
<dbReference type="Proteomes" id="UP000315010">
    <property type="component" value="Unassembled WGS sequence"/>
</dbReference>
<dbReference type="PIRSF" id="PIRSF038925">
    <property type="entry name" value="AMP-prot_trans"/>
    <property type="match status" value="1"/>
</dbReference>
<dbReference type="RefSeq" id="WP_146402042.1">
    <property type="nucleotide sequence ID" value="NZ_SJPJ01000001.1"/>
</dbReference>
<evidence type="ECO:0000256" key="2">
    <source>
        <dbReference type="PIRSR" id="PIRSR640198-1"/>
    </source>
</evidence>
<feature type="active site" evidence="2">
    <location>
        <position position="196"/>
    </location>
</feature>
<dbReference type="InterPro" id="IPR026287">
    <property type="entry name" value="SoFic-like"/>
</dbReference>
<gene>
    <name evidence="5" type="ORF">CA13_58350</name>
</gene>
<feature type="binding site" evidence="1">
    <location>
        <position position="238"/>
    </location>
    <ligand>
        <name>ATP</name>
        <dbReference type="ChEBI" id="CHEBI:30616"/>
    </ligand>
</feature>
<dbReference type="GO" id="GO:0005524">
    <property type="term" value="F:ATP binding"/>
    <property type="evidence" value="ECO:0007669"/>
    <property type="project" value="UniProtKB-KW"/>
</dbReference>
<organism evidence="5 6">
    <name type="scientific">Novipirellula herctigrandis</name>
    <dbReference type="NCBI Taxonomy" id="2527986"/>
    <lineage>
        <taxon>Bacteria</taxon>
        <taxon>Pseudomonadati</taxon>
        <taxon>Planctomycetota</taxon>
        <taxon>Planctomycetia</taxon>
        <taxon>Pirellulales</taxon>
        <taxon>Pirellulaceae</taxon>
        <taxon>Novipirellula</taxon>
    </lineage>
</organism>
<feature type="domain" description="Fido" evidence="4">
    <location>
        <begin position="110"/>
        <end position="260"/>
    </location>
</feature>
<dbReference type="PANTHER" id="PTHR13504:SF38">
    <property type="entry name" value="FIDO DOMAIN-CONTAINING PROTEIN"/>
    <property type="match status" value="1"/>
</dbReference>
<feature type="binding site" evidence="1">
    <location>
        <begin position="201"/>
        <end position="207"/>
    </location>
    <ligand>
        <name>ATP</name>
        <dbReference type="ChEBI" id="CHEBI:30616"/>
    </ligand>
</feature>
<feature type="binding site" evidence="1">
    <location>
        <position position="196"/>
    </location>
    <ligand>
        <name>ATP</name>
        <dbReference type="ChEBI" id="CHEBI:30616"/>
    </ligand>
</feature>
<dbReference type="Gene3D" id="1.10.3290.10">
    <property type="entry name" value="Fido-like domain"/>
    <property type="match status" value="1"/>
</dbReference>
<keyword evidence="1" id="KW-0547">Nucleotide-binding</keyword>
<evidence type="ECO:0000313" key="6">
    <source>
        <dbReference type="Proteomes" id="UP000315010"/>
    </source>
</evidence>
<reference evidence="5 6" key="1">
    <citation type="submission" date="2019-02" db="EMBL/GenBank/DDBJ databases">
        <title>Deep-cultivation of Planctomycetes and their phenomic and genomic characterization uncovers novel biology.</title>
        <authorList>
            <person name="Wiegand S."/>
            <person name="Jogler M."/>
            <person name="Boedeker C."/>
            <person name="Pinto D."/>
            <person name="Vollmers J."/>
            <person name="Rivas-Marin E."/>
            <person name="Kohn T."/>
            <person name="Peeters S.H."/>
            <person name="Heuer A."/>
            <person name="Rast P."/>
            <person name="Oberbeckmann S."/>
            <person name="Bunk B."/>
            <person name="Jeske O."/>
            <person name="Meyerdierks A."/>
            <person name="Storesund J.E."/>
            <person name="Kallscheuer N."/>
            <person name="Luecker S."/>
            <person name="Lage O.M."/>
            <person name="Pohl T."/>
            <person name="Merkel B.J."/>
            <person name="Hornburger P."/>
            <person name="Mueller R.-W."/>
            <person name="Bruemmer F."/>
            <person name="Labrenz M."/>
            <person name="Spormann A.M."/>
            <person name="Op Den Camp H."/>
            <person name="Overmann J."/>
            <person name="Amann R."/>
            <person name="Jetten M.S.M."/>
            <person name="Mascher T."/>
            <person name="Medema M.H."/>
            <person name="Devos D.P."/>
            <person name="Kaster A.-K."/>
            <person name="Ovreas L."/>
            <person name="Rohde M."/>
            <person name="Galperin M.Y."/>
            <person name="Jogler C."/>
        </authorList>
    </citation>
    <scope>NUCLEOTIDE SEQUENCE [LARGE SCALE GENOMIC DNA]</scope>
    <source>
        <strain evidence="5 6">CA13</strain>
    </source>
</reference>
<proteinExistence type="predicted"/>